<dbReference type="Proteomes" id="UP000279541">
    <property type="component" value="Chromosome"/>
</dbReference>
<dbReference type="STRING" id="112234.SAMN05421768_101226"/>
<proteinExistence type="predicted"/>
<gene>
    <name evidence="1" type="ORF">EG359_05670</name>
    <name evidence="2" type="ORF">SAMN05421768_101226</name>
</gene>
<sequence length="222" mass="25944">MISRVFIIVFSLFFTFSFSQKKKKAKDLLAEIHRYQHGEMNTDFKSIPLQKRMSRFPFDKAAKVKIISYNLNYKGAKGYTPPPPPPVTKQDSINLNTYYENLKKYKSVEIEDLIKESSPKGIQESKTLTFTEISELSDVLFNTCHKYYVSYTSQSGCFFPRNAILFYDEHDKVFAYFEICFECSGIESSPKDMMDSFETCEFLYPDLEKFFKNKGLTTKYVP</sequence>
<reference evidence="2 3" key="1">
    <citation type="submission" date="2017-01" db="EMBL/GenBank/DDBJ databases">
        <authorList>
            <person name="Mah S.A."/>
            <person name="Swanson W.J."/>
            <person name="Moy G.W."/>
            <person name="Vacquier V.D."/>
        </authorList>
    </citation>
    <scope>NUCLEOTIDE SEQUENCE [LARGE SCALE GENOMIC DNA]</scope>
    <source>
        <strain evidence="2 3">DSM 16927</strain>
    </source>
</reference>
<accession>A0A1N7HU27</accession>
<dbReference type="AlphaFoldDB" id="A0A1N7HU27"/>
<organism evidence="2 3">
    <name type="scientific">Chryseobacterium joostei</name>
    <dbReference type="NCBI Taxonomy" id="112234"/>
    <lineage>
        <taxon>Bacteria</taxon>
        <taxon>Pseudomonadati</taxon>
        <taxon>Bacteroidota</taxon>
        <taxon>Flavobacteriia</taxon>
        <taxon>Flavobacteriales</taxon>
        <taxon>Weeksellaceae</taxon>
        <taxon>Chryseobacterium group</taxon>
        <taxon>Chryseobacterium</taxon>
    </lineage>
</organism>
<protein>
    <submittedName>
        <fullName evidence="2">Uncharacterized protein</fullName>
    </submittedName>
</protein>
<dbReference type="Proteomes" id="UP000186106">
    <property type="component" value="Unassembled WGS sequence"/>
</dbReference>
<dbReference type="EMBL" id="CP033926">
    <property type="protein sequence ID" value="AZA99122.1"/>
    <property type="molecule type" value="Genomic_DNA"/>
</dbReference>
<evidence type="ECO:0000313" key="2">
    <source>
        <dbReference type="EMBL" id="SIS28271.1"/>
    </source>
</evidence>
<reference evidence="1 4" key="2">
    <citation type="submission" date="2018-11" db="EMBL/GenBank/DDBJ databases">
        <title>Proposal to divide the Flavobacteriaceae and reorganize its genera based on Amino Acid Identity values calculated from whole genome sequences.</title>
        <authorList>
            <person name="Nicholson A.C."/>
            <person name="Gulvik C.A."/>
            <person name="Whitney A.M."/>
            <person name="Humrighouse B.W."/>
            <person name="Bell M."/>
            <person name="Holmes B."/>
            <person name="Steigerwalt A.G."/>
            <person name="Villarma A."/>
            <person name="Sheth M."/>
            <person name="Batra D."/>
            <person name="Pryor J."/>
            <person name="Bernardet J.-F."/>
            <person name="Hugo C."/>
            <person name="Kampfer P."/>
            <person name="Newman J."/>
            <person name="McQuiston J.R."/>
        </authorList>
    </citation>
    <scope>NUCLEOTIDE SEQUENCE [LARGE SCALE GENOMIC DNA]</scope>
    <source>
        <strain evidence="1 4">DSM 16927</strain>
    </source>
</reference>
<dbReference type="KEGG" id="cjt:EG359_05670"/>
<evidence type="ECO:0000313" key="3">
    <source>
        <dbReference type="Proteomes" id="UP000186106"/>
    </source>
</evidence>
<name>A0A1N7HU27_9FLAO</name>
<dbReference type="EMBL" id="FTNZ01000001">
    <property type="protein sequence ID" value="SIS28271.1"/>
    <property type="molecule type" value="Genomic_DNA"/>
</dbReference>
<evidence type="ECO:0000313" key="1">
    <source>
        <dbReference type="EMBL" id="AZA99122.1"/>
    </source>
</evidence>
<keyword evidence="4" id="KW-1185">Reference proteome</keyword>
<evidence type="ECO:0000313" key="4">
    <source>
        <dbReference type="Proteomes" id="UP000279541"/>
    </source>
</evidence>